<dbReference type="OrthoDB" id="265717at2759"/>
<comment type="caution">
    <text evidence="1">The sequence shown here is derived from an EMBL/GenBank/DDBJ whole genome shotgun (WGS) entry which is preliminary data.</text>
</comment>
<dbReference type="KEGG" id="pchm:VFPPC_17883"/>
<dbReference type="PANTHER" id="PTHR24148:SF73">
    <property type="entry name" value="HET DOMAIN PROTEIN (AFU_ORTHOLOGUE AFUA_8G01020)"/>
    <property type="match status" value="1"/>
</dbReference>
<dbReference type="RefSeq" id="XP_022285389.1">
    <property type="nucleotide sequence ID" value="XM_022429557.1"/>
</dbReference>
<proteinExistence type="predicted"/>
<accession>A0A219ARG4</accession>
<dbReference type="PROSITE" id="PS00289">
    <property type="entry name" value="PTX_1"/>
    <property type="match status" value="1"/>
</dbReference>
<reference evidence="1 2" key="1">
    <citation type="journal article" date="2016" name="PLoS Pathog.">
        <title>Biosynthesis of antibiotic leucinostatins in bio-control fungus Purpureocillium lilacinum and their inhibition on phytophthora revealed by genome mining.</title>
        <authorList>
            <person name="Wang G."/>
            <person name="Liu Z."/>
            <person name="Lin R."/>
            <person name="Li E."/>
            <person name="Mao Z."/>
            <person name="Ling J."/>
            <person name="Yang Y."/>
            <person name="Yin W.B."/>
            <person name="Xie B."/>
        </authorList>
    </citation>
    <scope>NUCLEOTIDE SEQUENCE [LARGE SCALE GENOMIC DNA]</scope>
    <source>
        <strain evidence="1">170</strain>
    </source>
</reference>
<sequence>MDDDIAIEVTQAYTLGIPKLFAAVTKAFIVRYQNLEPLRQANPWGCHGAPKWAADWTWDGRMRWTRPESSFTCPLWDPSRPEPDPATIYNAHGGVPARYEFLANDMLLRCGGFVLDRIAGLGAPEDGYFMWAKHRMHQCPTWKSAYGSEEETRRALLSTLMGGRVAHGGRFQDRHLALSSLPSNFHVGFPQFEQRGWKWFTTQEAYYFKWEEWRLAHNHFMLEGKRLDEYFTDWLPQEADESTYIEVYNSADRMVQERRLMLTENGYLGWAPDNAYDEADENNVRVGDLIAIIFGCSTPLVVRANGEFYEIVGEAYVEGFMDGEGIRLVEGGERKVESYTFV</sequence>
<dbReference type="PANTHER" id="PTHR24148">
    <property type="entry name" value="ANKYRIN REPEAT DOMAIN-CONTAINING PROTEIN 39 HOMOLOG-RELATED"/>
    <property type="match status" value="1"/>
</dbReference>
<gene>
    <name evidence="1" type="ORF">VFPPC_17883</name>
</gene>
<evidence type="ECO:0000313" key="1">
    <source>
        <dbReference type="EMBL" id="OWT42924.1"/>
    </source>
</evidence>
<dbReference type="GeneID" id="33936784"/>
<dbReference type="Pfam" id="PF26639">
    <property type="entry name" value="Het-6_barrel"/>
    <property type="match status" value="1"/>
</dbReference>
<keyword evidence="2" id="KW-1185">Reference proteome</keyword>
<dbReference type="InterPro" id="IPR030476">
    <property type="entry name" value="Pentaxin_CS"/>
</dbReference>
<dbReference type="AlphaFoldDB" id="A0A219ARG4"/>
<dbReference type="InterPro" id="IPR052895">
    <property type="entry name" value="HetReg/Transcr_Mod"/>
</dbReference>
<evidence type="ECO:0000313" key="2">
    <source>
        <dbReference type="Proteomes" id="UP000078397"/>
    </source>
</evidence>
<dbReference type="Proteomes" id="UP000078397">
    <property type="component" value="Unassembled WGS sequence"/>
</dbReference>
<protein>
    <submittedName>
        <fullName evidence="1">Uncharacterized protein</fullName>
    </submittedName>
</protein>
<dbReference type="EMBL" id="LSBJ02000004">
    <property type="protein sequence ID" value="OWT42924.1"/>
    <property type="molecule type" value="Genomic_DNA"/>
</dbReference>
<name>A0A219ARG4_METCM</name>
<dbReference type="STRING" id="1380566.A0A219ARG4"/>
<organism evidence="1 2">
    <name type="scientific">Pochonia chlamydosporia 170</name>
    <dbReference type="NCBI Taxonomy" id="1380566"/>
    <lineage>
        <taxon>Eukaryota</taxon>
        <taxon>Fungi</taxon>
        <taxon>Dikarya</taxon>
        <taxon>Ascomycota</taxon>
        <taxon>Pezizomycotina</taxon>
        <taxon>Sordariomycetes</taxon>
        <taxon>Hypocreomycetidae</taxon>
        <taxon>Hypocreales</taxon>
        <taxon>Clavicipitaceae</taxon>
        <taxon>Pochonia</taxon>
    </lineage>
</organism>